<reference evidence="2" key="1">
    <citation type="journal article" date="2020" name="Stud. Mycol.">
        <title>101 Dothideomycetes genomes: a test case for predicting lifestyles and emergence of pathogens.</title>
        <authorList>
            <person name="Haridas S."/>
            <person name="Albert R."/>
            <person name="Binder M."/>
            <person name="Bloem J."/>
            <person name="Labutti K."/>
            <person name="Salamov A."/>
            <person name="Andreopoulos B."/>
            <person name="Baker S."/>
            <person name="Barry K."/>
            <person name="Bills G."/>
            <person name="Bluhm B."/>
            <person name="Cannon C."/>
            <person name="Castanera R."/>
            <person name="Culley D."/>
            <person name="Daum C."/>
            <person name="Ezra D."/>
            <person name="Gonzalez J."/>
            <person name="Henrissat B."/>
            <person name="Kuo A."/>
            <person name="Liang C."/>
            <person name="Lipzen A."/>
            <person name="Lutzoni F."/>
            <person name="Magnuson J."/>
            <person name="Mondo S."/>
            <person name="Nolan M."/>
            <person name="Ohm R."/>
            <person name="Pangilinan J."/>
            <person name="Park H.-J."/>
            <person name="Ramirez L."/>
            <person name="Alfaro M."/>
            <person name="Sun H."/>
            <person name="Tritt A."/>
            <person name="Yoshinaga Y."/>
            <person name="Zwiers L.-H."/>
            <person name="Turgeon B."/>
            <person name="Goodwin S."/>
            <person name="Spatafora J."/>
            <person name="Crous P."/>
            <person name="Grigoriev I."/>
        </authorList>
    </citation>
    <scope>NUCLEOTIDE SEQUENCE</scope>
    <source>
        <strain evidence="2">CBS 269.34</strain>
    </source>
</reference>
<keyword evidence="3" id="KW-1185">Reference proteome</keyword>
<feature type="region of interest" description="Disordered" evidence="1">
    <location>
        <begin position="1"/>
        <end position="92"/>
    </location>
</feature>
<feature type="compositionally biased region" description="Gly residues" evidence="1">
    <location>
        <begin position="82"/>
        <end position="92"/>
    </location>
</feature>
<sequence length="92" mass="9497">MSSSNPASAKDTVQRSFAGKAQDAPTNAAELEKKADGETEGAAGEEGPSEEERAKRLREKVHASRGGGIKNSGRSFMEPIGKGSGAEGFGVF</sequence>
<protein>
    <submittedName>
        <fullName evidence="2">Uncharacterized protein</fullName>
    </submittedName>
</protein>
<dbReference type="Proteomes" id="UP000799750">
    <property type="component" value="Unassembled WGS sequence"/>
</dbReference>
<organism evidence="2 3">
    <name type="scientific">Lophium mytilinum</name>
    <dbReference type="NCBI Taxonomy" id="390894"/>
    <lineage>
        <taxon>Eukaryota</taxon>
        <taxon>Fungi</taxon>
        <taxon>Dikarya</taxon>
        <taxon>Ascomycota</taxon>
        <taxon>Pezizomycotina</taxon>
        <taxon>Dothideomycetes</taxon>
        <taxon>Pleosporomycetidae</taxon>
        <taxon>Mytilinidiales</taxon>
        <taxon>Mytilinidiaceae</taxon>
        <taxon>Lophium</taxon>
    </lineage>
</organism>
<proteinExistence type="predicted"/>
<evidence type="ECO:0000313" key="3">
    <source>
        <dbReference type="Proteomes" id="UP000799750"/>
    </source>
</evidence>
<name>A0A6A6Q9D6_9PEZI</name>
<gene>
    <name evidence="2" type="ORF">BU16DRAFT_568145</name>
</gene>
<evidence type="ECO:0000313" key="2">
    <source>
        <dbReference type="EMBL" id="KAF2488624.1"/>
    </source>
</evidence>
<dbReference type="AlphaFoldDB" id="A0A6A6Q9D6"/>
<dbReference type="EMBL" id="MU004202">
    <property type="protein sequence ID" value="KAF2488624.1"/>
    <property type="molecule type" value="Genomic_DNA"/>
</dbReference>
<accession>A0A6A6Q9D6</accession>
<evidence type="ECO:0000256" key="1">
    <source>
        <dbReference type="SAM" id="MobiDB-lite"/>
    </source>
</evidence>